<evidence type="ECO:0000256" key="1">
    <source>
        <dbReference type="ARBA" id="ARBA00004123"/>
    </source>
</evidence>
<name>A0A395HJK3_ASPHC</name>
<dbReference type="AlphaFoldDB" id="A0A395HJK3"/>
<evidence type="ECO:0000259" key="10">
    <source>
        <dbReference type="Pfam" id="PF04082"/>
    </source>
</evidence>
<evidence type="ECO:0000256" key="7">
    <source>
        <dbReference type="ARBA" id="ARBA00023163"/>
    </source>
</evidence>
<dbReference type="GO" id="GO:0000978">
    <property type="term" value="F:RNA polymerase II cis-regulatory region sequence-specific DNA binding"/>
    <property type="evidence" value="ECO:0007669"/>
    <property type="project" value="InterPro"/>
</dbReference>
<feature type="compositionally biased region" description="Polar residues" evidence="9">
    <location>
        <begin position="256"/>
        <end position="274"/>
    </location>
</feature>
<dbReference type="Proteomes" id="UP000248961">
    <property type="component" value="Unassembled WGS sequence"/>
</dbReference>
<dbReference type="Pfam" id="PF04082">
    <property type="entry name" value="Fungal_trans"/>
    <property type="match status" value="1"/>
</dbReference>
<sequence length="695" mass="76844">MSSSGIVALASRENSLHNDTLGAPLAPPAAPPVDDLHMSWAEPTSNFGDFALFIDSMAIPYANSAILPTEQPVLQLPSTPLPGALGSHAARSQVHRRNGGVSDPVTTDTSAPRLFDDFTSTFPSFEPSSKSIQEPWRITQENWNHLLVEIQGFAPVLPPQFFLPSRHTITRYITTYFAGFHRHLPFLHIPTFSPTKCPVELVLAMATIGAQSAFDHENAIMFYRTSLAIVQERLRCRKIQRRESSFPTAEWVPKNSGVNPARSQPHTPEGSQPAWTAGATTRDEAFEPLPIAQTLLVLMAMATWGNSKAIFNEAVGLQNTLTNFIREEDLLEAPPPRVATWQAWIKAEGMNRTITIIFDFLVFHTIVYNTPPAILNSELQTRLPSREAEWEAASAAEWTAAATTRYASPDQQTRVEPTFQTTFALLFSNQPTDTTPEITYTSLGGYTLILALIQHIYLVRATHPTQTLQAADQHAIERALQTWQKSWPRDPESFFGPGGPRGPISFNATALLRMAYIRLAVDVGPARALIIHDPNGLAAAMFRYCCAHAVSHPRDRRLTRAVLYSAHALSIPVKIGVNIVAKNQAFAWSLQHALCALEGAVVLSSWLMGVQARWGEHVDREEEEERRLWAYIADMVAEADPAGEAGPLRTDLCTRVVRVWAKLLSGEAVWDVVRMIGRALDAYARMLEGRGSDSA</sequence>
<evidence type="ECO:0000256" key="9">
    <source>
        <dbReference type="SAM" id="MobiDB-lite"/>
    </source>
</evidence>
<keyword evidence="5" id="KW-0862">Zinc</keyword>
<dbReference type="VEuPathDB" id="FungiDB:BO97DRAFT_399281"/>
<keyword evidence="2" id="KW-0479">Metal-binding</keyword>
<keyword evidence="8" id="KW-0539">Nucleus</keyword>
<gene>
    <name evidence="11" type="ORF">BO97DRAFT_399281</name>
</gene>
<dbReference type="InterPro" id="IPR051059">
    <property type="entry name" value="VerF-like"/>
</dbReference>
<dbReference type="PANTHER" id="PTHR40626">
    <property type="entry name" value="MIP31509P"/>
    <property type="match status" value="1"/>
</dbReference>
<keyword evidence="7" id="KW-0804">Transcription</keyword>
<proteinExistence type="predicted"/>
<dbReference type="RefSeq" id="XP_025546960.1">
    <property type="nucleotide sequence ID" value="XM_025694233.1"/>
</dbReference>
<feature type="region of interest" description="Disordered" evidence="9">
    <location>
        <begin position="85"/>
        <end position="108"/>
    </location>
</feature>
<evidence type="ECO:0000256" key="5">
    <source>
        <dbReference type="ARBA" id="ARBA00022833"/>
    </source>
</evidence>
<evidence type="ECO:0000256" key="8">
    <source>
        <dbReference type="ARBA" id="ARBA00023242"/>
    </source>
</evidence>
<dbReference type="GeneID" id="37198522"/>
<evidence type="ECO:0000256" key="4">
    <source>
        <dbReference type="ARBA" id="ARBA00022771"/>
    </source>
</evidence>
<dbReference type="STRING" id="1450537.A0A395HJK3"/>
<dbReference type="CDD" id="cd12148">
    <property type="entry name" value="fungal_TF_MHR"/>
    <property type="match status" value="1"/>
</dbReference>
<evidence type="ECO:0000313" key="12">
    <source>
        <dbReference type="Proteomes" id="UP000248961"/>
    </source>
</evidence>
<organism evidence="11 12">
    <name type="scientific">Aspergillus homomorphus (strain CBS 101889)</name>
    <dbReference type="NCBI Taxonomy" id="1450537"/>
    <lineage>
        <taxon>Eukaryota</taxon>
        <taxon>Fungi</taxon>
        <taxon>Dikarya</taxon>
        <taxon>Ascomycota</taxon>
        <taxon>Pezizomycotina</taxon>
        <taxon>Eurotiomycetes</taxon>
        <taxon>Eurotiomycetidae</taxon>
        <taxon>Eurotiales</taxon>
        <taxon>Aspergillaceae</taxon>
        <taxon>Aspergillus</taxon>
        <taxon>Aspergillus subgen. Circumdati</taxon>
    </lineage>
</organism>
<dbReference type="GO" id="GO:0008270">
    <property type="term" value="F:zinc ion binding"/>
    <property type="evidence" value="ECO:0007669"/>
    <property type="project" value="UniProtKB-KW"/>
</dbReference>
<keyword evidence="12" id="KW-1185">Reference proteome</keyword>
<dbReference type="GO" id="GO:0000981">
    <property type="term" value="F:DNA-binding transcription factor activity, RNA polymerase II-specific"/>
    <property type="evidence" value="ECO:0007669"/>
    <property type="project" value="InterPro"/>
</dbReference>
<dbReference type="GO" id="GO:0005634">
    <property type="term" value="C:nucleus"/>
    <property type="evidence" value="ECO:0007669"/>
    <property type="project" value="UniProtKB-SubCell"/>
</dbReference>
<comment type="subcellular location">
    <subcellularLocation>
        <location evidence="1">Nucleus</location>
    </subcellularLocation>
</comment>
<feature type="domain" description="Xylanolytic transcriptional activator regulatory" evidence="10">
    <location>
        <begin position="174"/>
        <end position="484"/>
    </location>
</feature>
<accession>A0A395HJK3</accession>
<protein>
    <recommendedName>
        <fullName evidence="10">Xylanolytic transcriptional activator regulatory domain-containing protein</fullName>
    </recommendedName>
</protein>
<dbReference type="OrthoDB" id="654211at2759"/>
<evidence type="ECO:0000313" key="11">
    <source>
        <dbReference type="EMBL" id="RAL07806.1"/>
    </source>
</evidence>
<keyword evidence="6" id="KW-0805">Transcription regulation</keyword>
<dbReference type="PANTHER" id="PTHR40626:SF10">
    <property type="entry name" value="C2H2-TYPE DOMAIN-CONTAINING PROTEIN"/>
    <property type="match status" value="1"/>
</dbReference>
<dbReference type="InterPro" id="IPR007219">
    <property type="entry name" value="XnlR_reg_dom"/>
</dbReference>
<keyword evidence="3" id="KW-0677">Repeat</keyword>
<dbReference type="EMBL" id="KZ824324">
    <property type="protein sequence ID" value="RAL07806.1"/>
    <property type="molecule type" value="Genomic_DNA"/>
</dbReference>
<evidence type="ECO:0000256" key="3">
    <source>
        <dbReference type="ARBA" id="ARBA00022737"/>
    </source>
</evidence>
<feature type="region of interest" description="Disordered" evidence="9">
    <location>
        <begin position="250"/>
        <end position="276"/>
    </location>
</feature>
<dbReference type="GO" id="GO:0000785">
    <property type="term" value="C:chromatin"/>
    <property type="evidence" value="ECO:0007669"/>
    <property type="project" value="TreeGrafter"/>
</dbReference>
<evidence type="ECO:0000256" key="6">
    <source>
        <dbReference type="ARBA" id="ARBA00023015"/>
    </source>
</evidence>
<dbReference type="GO" id="GO:0006351">
    <property type="term" value="P:DNA-templated transcription"/>
    <property type="evidence" value="ECO:0007669"/>
    <property type="project" value="InterPro"/>
</dbReference>
<keyword evidence="4" id="KW-0863">Zinc-finger</keyword>
<reference evidence="11 12" key="1">
    <citation type="submission" date="2018-02" db="EMBL/GenBank/DDBJ databases">
        <title>The genomes of Aspergillus section Nigri reveals drivers in fungal speciation.</title>
        <authorList>
            <consortium name="DOE Joint Genome Institute"/>
            <person name="Vesth T.C."/>
            <person name="Nybo J."/>
            <person name="Theobald S."/>
            <person name="Brandl J."/>
            <person name="Frisvad J.C."/>
            <person name="Nielsen K.F."/>
            <person name="Lyhne E.K."/>
            <person name="Kogle M.E."/>
            <person name="Kuo A."/>
            <person name="Riley R."/>
            <person name="Clum A."/>
            <person name="Nolan M."/>
            <person name="Lipzen A."/>
            <person name="Salamov A."/>
            <person name="Henrissat B."/>
            <person name="Wiebenga A."/>
            <person name="De vries R.P."/>
            <person name="Grigoriev I.V."/>
            <person name="Mortensen U.H."/>
            <person name="Andersen M.R."/>
            <person name="Baker S.E."/>
        </authorList>
    </citation>
    <scope>NUCLEOTIDE SEQUENCE [LARGE SCALE GENOMIC DNA]</scope>
    <source>
        <strain evidence="11 12">CBS 101889</strain>
    </source>
</reference>
<evidence type="ECO:0000256" key="2">
    <source>
        <dbReference type="ARBA" id="ARBA00022723"/>
    </source>
</evidence>